<dbReference type="AlphaFoldDB" id="A0A8J6NPE8"/>
<dbReference type="EMBL" id="JACNJN010000206">
    <property type="protein sequence ID" value="MBC8336886.1"/>
    <property type="molecule type" value="Genomic_DNA"/>
</dbReference>
<gene>
    <name evidence="1" type="ORF">H8E29_16640</name>
</gene>
<dbReference type="Proteomes" id="UP000614469">
    <property type="component" value="Unassembled WGS sequence"/>
</dbReference>
<evidence type="ECO:0000313" key="1">
    <source>
        <dbReference type="EMBL" id="MBC8336886.1"/>
    </source>
</evidence>
<evidence type="ECO:0000313" key="2">
    <source>
        <dbReference type="Proteomes" id="UP000614469"/>
    </source>
</evidence>
<sequence>WELTEEERVQEIETQATASLLWAMDAPEAILRLLLNEEGIKRLYEPPDNYDPEEQGEWSSEYLTFGSKRSIKLDSVSREHEALYLVYKIDDLGYWEFEITPERVVIERI</sequence>
<feature type="non-terminal residue" evidence="1">
    <location>
        <position position="1"/>
    </location>
</feature>
<name>A0A8J6NPE8_9CHLR</name>
<proteinExistence type="predicted"/>
<protein>
    <submittedName>
        <fullName evidence="1">Uncharacterized protein</fullName>
    </submittedName>
</protein>
<comment type="caution">
    <text evidence="1">The sequence shown here is derived from an EMBL/GenBank/DDBJ whole genome shotgun (WGS) entry which is preliminary data.</text>
</comment>
<reference evidence="1 2" key="1">
    <citation type="submission" date="2020-08" db="EMBL/GenBank/DDBJ databases">
        <title>Bridging the membrane lipid divide: bacteria of the FCB group superphylum have the potential to synthesize archaeal ether lipids.</title>
        <authorList>
            <person name="Villanueva L."/>
            <person name="Von Meijenfeldt F.A.B."/>
            <person name="Westbye A.B."/>
            <person name="Yadav S."/>
            <person name="Hopmans E.C."/>
            <person name="Dutilh B.E."/>
            <person name="Sinninghe Damste J.S."/>
        </authorList>
    </citation>
    <scope>NUCLEOTIDE SEQUENCE [LARGE SCALE GENOMIC DNA]</scope>
    <source>
        <strain evidence="1">NIOZ-UU36</strain>
    </source>
</reference>
<organism evidence="1 2">
    <name type="scientific">Candidatus Desulfolinea nitratireducens</name>
    <dbReference type="NCBI Taxonomy" id="2841698"/>
    <lineage>
        <taxon>Bacteria</taxon>
        <taxon>Bacillati</taxon>
        <taxon>Chloroflexota</taxon>
        <taxon>Anaerolineae</taxon>
        <taxon>Anaerolineales</taxon>
        <taxon>Anaerolineales incertae sedis</taxon>
        <taxon>Candidatus Desulfolinea</taxon>
    </lineage>
</organism>
<accession>A0A8J6NPE8</accession>